<dbReference type="GO" id="GO:0003677">
    <property type="term" value="F:DNA binding"/>
    <property type="evidence" value="ECO:0007669"/>
    <property type="project" value="InterPro"/>
</dbReference>
<sequence length="145" mass="17082">MKLTINQSSEYKDVEIIIQCGIIDERLDKLISLIRLYSFSIIGKRGQRTYNIPLEDIYYFESLEDRTFIYIKDDVLETDLKLYELENQLVDTRFLRISKSSILNLEKLSSVRALLNGKYEAQLTNQEKVIISRHYVTAFKEKFGV</sequence>
<dbReference type="InterPro" id="IPR007492">
    <property type="entry name" value="LytTR_DNA-bd_dom"/>
</dbReference>
<dbReference type="Pfam" id="PF04397">
    <property type="entry name" value="LytTR"/>
    <property type="match status" value="1"/>
</dbReference>
<dbReference type="Proteomes" id="UP000095255">
    <property type="component" value="Unassembled WGS sequence"/>
</dbReference>
<dbReference type="PANTHER" id="PTHR37299">
    <property type="entry name" value="TRANSCRIPTIONAL REGULATOR-RELATED"/>
    <property type="match status" value="1"/>
</dbReference>
<reference evidence="2 3" key="1">
    <citation type="submission" date="2016-09" db="EMBL/GenBank/DDBJ databases">
        <title>Desulfuribacillus arsenicus sp. nov., an obligately anaerobic, dissimilatory arsenic- and antimonate-reducing bacterium isolated from anoxic sediments.</title>
        <authorList>
            <person name="Abin C.A."/>
            <person name="Hollibaugh J.T."/>
        </authorList>
    </citation>
    <scope>NUCLEOTIDE SEQUENCE [LARGE SCALE GENOMIC DNA]</scope>
    <source>
        <strain evidence="2 3">MLFW-2</strain>
    </source>
</reference>
<organism evidence="2 3">
    <name type="scientific">Desulfuribacillus stibiiarsenatis</name>
    <dbReference type="NCBI Taxonomy" id="1390249"/>
    <lineage>
        <taxon>Bacteria</taxon>
        <taxon>Bacillati</taxon>
        <taxon>Bacillota</taxon>
        <taxon>Desulfuribacillia</taxon>
        <taxon>Desulfuribacillales</taxon>
        <taxon>Desulfuribacillaceae</taxon>
        <taxon>Desulfuribacillus</taxon>
    </lineage>
</organism>
<dbReference type="RefSeq" id="WP_069703393.1">
    <property type="nucleotide sequence ID" value="NZ_MJAT01000040.1"/>
</dbReference>
<keyword evidence="3" id="KW-1185">Reference proteome</keyword>
<protein>
    <submittedName>
        <fullName evidence="2">Histidine kinase</fullName>
    </submittedName>
</protein>
<evidence type="ECO:0000313" key="3">
    <source>
        <dbReference type="Proteomes" id="UP000095255"/>
    </source>
</evidence>
<keyword evidence="2" id="KW-0808">Transferase</keyword>
<comment type="caution">
    <text evidence="2">The sequence shown here is derived from an EMBL/GenBank/DDBJ whole genome shotgun (WGS) entry which is preliminary data.</text>
</comment>
<evidence type="ECO:0000313" key="2">
    <source>
        <dbReference type="EMBL" id="OEH84156.1"/>
    </source>
</evidence>
<gene>
    <name evidence="2" type="ORF">BHU72_12170</name>
</gene>
<dbReference type="Gene3D" id="2.40.50.1020">
    <property type="entry name" value="LytTr DNA-binding domain"/>
    <property type="match status" value="1"/>
</dbReference>
<dbReference type="GO" id="GO:0016301">
    <property type="term" value="F:kinase activity"/>
    <property type="evidence" value="ECO:0007669"/>
    <property type="project" value="UniProtKB-KW"/>
</dbReference>
<dbReference type="OrthoDB" id="9808614at2"/>
<keyword evidence="2" id="KW-0418">Kinase</keyword>
<dbReference type="SMART" id="SM00850">
    <property type="entry name" value="LytTR"/>
    <property type="match status" value="1"/>
</dbReference>
<feature type="domain" description="HTH LytTR-type" evidence="1">
    <location>
        <begin position="41"/>
        <end position="145"/>
    </location>
</feature>
<dbReference type="PROSITE" id="PS50930">
    <property type="entry name" value="HTH_LYTTR"/>
    <property type="match status" value="1"/>
</dbReference>
<accession>A0A1E5L224</accession>
<proteinExistence type="predicted"/>
<dbReference type="InterPro" id="IPR046947">
    <property type="entry name" value="LytR-like"/>
</dbReference>
<dbReference type="AlphaFoldDB" id="A0A1E5L224"/>
<dbReference type="STRING" id="1390249.BHU72_12170"/>
<dbReference type="PANTHER" id="PTHR37299:SF4">
    <property type="entry name" value="TRANSCRIPTIONAL REGULATOR"/>
    <property type="match status" value="1"/>
</dbReference>
<dbReference type="EMBL" id="MJAT01000040">
    <property type="protein sequence ID" value="OEH84156.1"/>
    <property type="molecule type" value="Genomic_DNA"/>
</dbReference>
<dbReference type="GO" id="GO:0000156">
    <property type="term" value="F:phosphorelay response regulator activity"/>
    <property type="evidence" value="ECO:0007669"/>
    <property type="project" value="InterPro"/>
</dbReference>
<evidence type="ECO:0000259" key="1">
    <source>
        <dbReference type="PROSITE" id="PS50930"/>
    </source>
</evidence>
<name>A0A1E5L224_9FIRM</name>